<name>A0A0D8ZM99_9CYAN</name>
<accession>A0A0D8ZM99</accession>
<dbReference type="EMBL" id="JYON01000032">
    <property type="protein sequence ID" value="KJH69860.1"/>
    <property type="molecule type" value="Genomic_DNA"/>
</dbReference>
<dbReference type="STRING" id="1618023.UH38_21215"/>
<evidence type="ECO:0000313" key="2">
    <source>
        <dbReference type="Proteomes" id="UP000032452"/>
    </source>
</evidence>
<sequence length="69" mass="7784">MNRIERLSFTSASEQRGARITVAMQAEDLALFYSLLKKWKPSGEVEVILKQVLLKDICEALSVDDAFIP</sequence>
<dbReference type="Proteomes" id="UP000032452">
    <property type="component" value="Unassembled WGS sequence"/>
</dbReference>
<gene>
    <name evidence="1" type="ORF">UH38_21215</name>
</gene>
<comment type="caution">
    <text evidence="1">The sequence shown here is derived from an EMBL/GenBank/DDBJ whole genome shotgun (WGS) entry which is preliminary data.</text>
</comment>
<protein>
    <submittedName>
        <fullName evidence="1">Uncharacterized protein</fullName>
    </submittedName>
</protein>
<dbReference type="AlphaFoldDB" id="A0A0D8ZM99"/>
<proteinExistence type="predicted"/>
<reference evidence="1 2" key="1">
    <citation type="submission" date="2015-02" db="EMBL/GenBank/DDBJ databases">
        <title>Draft genome of a novel marine cyanobacterium (Chroococcales) isolated from South Atlantic Ocean.</title>
        <authorList>
            <person name="Rigonato J."/>
            <person name="Alvarenga D.O."/>
            <person name="Branco L.H."/>
            <person name="Varani A.M."/>
            <person name="Brandini F.P."/>
            <person name="Fiore M.F."/>
        </authorList>
    </citation>
    <scope>NUCLEOTIDE SEQUENCE [LARGE SCALE GENOMIC DNA]</scope>
    <source>
        <strain evidence="1 2">CENA595</strain>
    </source>
</reference>
<organism evidence="1 2">
    <name type="scientific">Aliterella atlantica CENA595</name>
    <dbReference type="NCBI Taxonomy" id="1618023"/>
    <lineage>
        <taxon>Bacteria</taxon>
        <taxon>Bacillati</taxon>
        <taxon>Cyanobacteriota</taxon>
        <taxon>Cyanophyceae</taxon>
        <taxon>Chroococcidiopsidales</taxon>
        <taxon>Aliterellaceae</taxon>
        <taxon>Aliterella</taxon>
    </lineage>
</organism>
<keyword evidence="2" id="KW-1185">Reference proteome</keyword>
<evidence type="ECO:0000313" key="1">
    <source>
        <dbReference type="EMBL" id="KJH69860.1"/>
    </source>
</evidence>
<dbReference type="RefSeq" id="WP_144405738.1">
    <property type="nucleotide sequence ID" value="NZ_CAWMDP010000029.1"/>
</dbReference>